<dbReference type="AlphaFoldDB" id="A0A821TGG9"/>
<keyword evidence="3" id="KW-1185">Reference proteome</keyword>
<reference evidence="2" key="1">
    <citation type="submission" date="2021-02" db="EMBL/GenBank/DDBJ databases">
        <authorList>
            <person name="Steward A R."/>
        </authorList>
    </citation>
    <scope>NUCLEOTIDE SEQUENCE</scope>
</reference>
<organism evidence="2 3">
    <name type="scientific">Pieris macdunnoughi</name>
    <dbReference type="NCBI Taxonomy" id="345717"/>
    <lineage>
        <taxon>Eukaryota</taxon>
        <taxon>Metazoa</taxon>
        <taxon>Ecdysozoa</taxon>
        <taxon>Arthropoda</taxon>
        <taxon>Hexapoda</taxon>
        <taxon>Insecta</taxon>
        <taxon>Pterygota</taxon>
        <taxon>Neoptera</taxon>
        <taxon>Endopterygota</taxon>
        <taxon>Lepidoptera</taxon>
        <taxon>Glossata</taxon>
        <taxon>Ditrysia</taxon>
        <taxon>Papilionoidea</taxon>
        <taxon>Pieridae</taxon>
        <taxon>Pierinae</taxon>
        <taxon>Pieris</taxon>
    </lineage>
</organism>
<accession>A0A821TGG9</accession>
<name>A0A821TGG9_9NEOP</name>
<dbReference type="Proteomes" id="UP000663880">
    <property type="component" value="Unassembled WGS sequence"/>
</dbReference>
<evidence type="ECO:0000313" key="2">
    <source>
        <dbReference type="EMBL" id="CAF4874051.1"/>
    </source>
</evidence>
<evidence type="ECO:0000256" key="1">
    <source>
        <dbReference type="SAM" id="Phobius"/>
    </source>
</evidence>
<evidence type="ECO:0000313" key="3">
    <source>
        <dbReference type="Proteomes" id="UP000663880"/>
    </source>
</evidence>
<keyword evidence="1" id="KW-1133">Transmembrane helix</keyword>
<keyword evidence="1" id="KW-0472">Membrane</keyword>
<evidence type="ECO:0008006" key="4">
    <source>
        <dbReference type="Google" id="ProtNLM"/>
    </source>
</evidence>
<dbReference type="OrthoDB" id="6927598at2759"/>
<feature type="transmembrane region" description="Helical" evidence="1">
    <location>
        <begin position="170"/>
        <end position="202"/>
    </location>
</feature>
<proteinExistence type="predicted"/>
<sequence>MYADVSVYSSVRILKLINCVTCFWSKRLLKKPRSIKFFDSTRLTYSVYIDILKVYEAFTCVFKMSIFLQVTDYFIRTLIYIQIYIEIDNIHINDPIIKDVVLSFEVFFFAWNIKNLLNIVSFVKECETMYQTILDIDNFCTTRLSQELPMEESKLYNNIKRLNQTQFKKMSVYGVFVMDAGLPVGLVQLLTTYVIVILQFALT</sequence>
<keyword evidence="1" id="KW-0812">Transmembrane</keyword>
<dbReference type="EMBL" id="CAJOBZ010000024">
    <property type="protein sequence ID" value="CAF4874051.1"/>
    <property type="molecule type" value="Genomic_DNA"/>
</dbReference>
<comment type="caution">
    <text evidence="2">The sequence shown here is derived from an EMBL/GenBank/DDBJ whole genome shotgun (WGS) entry which is preliminary data.</text>
</comment>
<gene>
    <name evidence="2" type="ORF">PMACD_LOCUS9012</name>
</gene>
<protein>
    <recommendedName>
        <fullName evidence="4">Gustatory receptor</fullName>
    </recommendedName>
</protein>